<accession>A0A182WEQ2</accession>
<dbReference type="VEuPathDB" id="VectorBase:AMIN008848"/>
<dbReference type="InterPro" id="IPR004210">
    <property type="entry name" value="BESS_motif"/>
</dbReference>
<dbReference type="Pfam" id="PF10545">
    <property type="entry name" value="MADF_DNA_bdg"/>
    <property type="match status" value="1"/>
</dbReference>
<protein>
    <recommendedName>
        <fullName evidence="6">MADF domain-containing protein</fullName>
    </recommendedName>
</protein>
<dbReference type="AlphaFoldDB" id="A0A182WEQ2"/>
<proteinExistence type="predicted"/>
<evidence type="ECO:0000313" key="5">
    <source>
        <dbReference type="Proteomes" id="UP000075920"/>
    </source>
</evidence>
<dbReference type="EnsemblMetazoa" id="AMIN008848-RA">
    <property type="protein sequence ID" value="AMIN008848-PA"/>
    <property type="gene ID" value="AMIN008848"/>
</dbReference>
<reference evidence="4" key="2">
    <citation type="submission" date="2020-05" db="UniProtKB">
        <authorList>
            <consortium name="EnsemblMetazoa"/>
        </authorList>
    </citation>
    <scope>IDENTIFICATION</scope>
    <source>
        <strain evidence="4">MINIMUS1</strain>
    </source>
</reference>
<feature type="domain" description="BESS" evidence="3">
    <location>
        <begin position="244"/>
        <end position="283"/>
    </location>
</feature>
<dbReference type="SMART" id="SM00595">
    <property type="entry name" value="MADF"/>
    <property type="match status" value="1"/>
</dbReference>
<keyword evidence="1" id="KW-0539">Nucleus</keyword>
<evidence type="ECO:0000259" key="3">
    <source>
        <dbReference type="PROSITE" id="PS51031"/>
    </source>
</evidence>
<sequence length="286" mass="32684">MNLIACWRPGLFCVDSAIFTPSRMNACGVVEPTEELVSRTAKDQSEKPKCFNPKETLQLIECVRQKPKLWDRQFIPKRRSSCISEWEEIQQKEFPDYTVNQLKVRWKTIRDTFRRESRRIECGDSKSRWPLYEKVMFLDGHYRLQKRVQCNVPSSAKQRAKPSRPKQSVLVSPCEEVANGLASKIETMSQDNVLEHEEPASCLPTVGVKDATSANGEVTCSNKIQSPLNSSAVSENNHDIYGQQITDSQFLMSLVPFFNHLPMDKNLQIRLKILQVIANAYENGSS</sequence>
<dbReference type="PANTHER" id="PTHR12243">
    <property type="entry name" value="MADF DOMAIN TRANSCRIPTION FACTOR"/>
    <property type="match status" value="1"/>
</dbReference>
<dbReference type="PANTHER" id="PTHR12243:SF69">
    <property type="entry name" value="SI:CH73-59F11.3"/>
    <property type="match status" value="1"/>
</dbReference>
<dbReference type="GO" id="GO:0006357">
    <property type="term" value="P:regulation of transcription by RNA polymerase II"/>
    <property type="evidence" value="ECO:0007669"/>
    <property type="project" value="TreeGrafter"/>
</dbReference>
<dbReference type="PROSITE" id="PS51029">
    <property type="entry name" value="MADF"/>
    <property type="match status" value="1"/>
</dbReference>
<dbReference type="InterPro" id="IPR006578">
    <property type="entry name" value="MADF-dom"/>
</dbReference>
<dbReference type="STRING" id="112268.A0A182WEQ2"/>
<feature type="domain" description="MADF" evidence="2">
    <location>
        <begin position="58"/>
        <end position="143"/>
    </location>
</feature>
<comment type="subcellular location">
    <subcellularLocation>
        <location evidence="1">Nucleus</location>
    </subcellularLocation>
</comment>
<name>A0A182WEQ2_9DIPT</name>
<reference evidence="5" key="1">
    <citation type="submission" date="2013-03" db="EMBL/GenBank/DDBJ databases">
        <title>The Genome Sequence of Anopheles minimus MINIMUS1.</title>
        <authorList>
            <consortium name="The Broad Institute Genomics Platform"/>
            <person name="Neafsey D.E."/>
            <person name="Walton C."/>
            <person name="Walker B."/>
            <person name="Young S.K."/>
            <person name="Zeng Q."/>
            <person name="Gargeya S."/>
            <person name="Fitzgerald M."/>
            <person name="Haas B."/>
            <person name="Abouelleil A."/>
            <person name="Allen A.W."/>
            <person name="Alvarado L."/>
            <person name="Arachchi H.M."/>
            <person name="Berlin A.M."/>
            <person name="Chapman S.B."/>
            <person name="Gainer-Dewar J."/>
            <person name="Goldberg J."/>
            <person name="Griggs A."/>
            <person name="Gujja S."/>
            <person name="Hansen M."/>
            <person name="Howarth C."/>
            <person name="Imamovic A."/>
            <person name="Ireland A."/>
            <person name="Larimer J."/>
            <person name="McCowan C."/>
            <person name="Murphy C."/>
            <person name="Pearson M."/>
            <person name="Poon T.W."/>
            <person name="Priest M."/>
            <person name="Roberts A."/>
            <person name="Saif S."/>
            <person name="Shea T."/>
            <person name="Sisk P."/>
            <person name="Sykes S."/>
            <person name="Wortman J."/>
            <person name="Nusbaum C."/>
            <person name="Birren B."/>
        </authorList>
    </citation>
    <scope>NUCLEOTIDE SEQUENCE [LARGE SCALE GENOMIC DNA]</scope>
    <source>
        <strain evidence="5">MINIMUS1</strain>
    </source>
</reference>
<dbReference type="GO" id="GO:0005634">
    <property type="term" value="C:nucleus"/>
    <property type="evidence" value="ECO:0007669"/>
    <property type="project" value="UniProtKB-SubCell"/>
</dbReference>
<dbReference type="Pfam" id="PF02944">
    <property type="entry name" value="BESS"/>
    <property type="match status" value="1"/>
</dbReference>
<dbReference type="GO" id="GO:0003677">
    <property type="term" value="F:DNA binding"/>
    <property type="evidence" value="ECO:0007669"/>
    <property type="project" value="InterPro"/>
</dbReference>
<evidence type="ECO:0008006" key="6">
    <source>
        <dbReference type="Google" id="ProtNLM"/>
    </source>
</evidence>
<dbReference type="GO" id="GO:0005667">
    <property type="term" value="C:transcription regulator complex"/>
    <property type="evidence" value="ECO:0007669"/>
    <property type="project" value="TreeGrafter"/>
</dbReference>
<keyword evidence="5" id="KW-1185">Reference proteome</keyword>
<dbReference type="InterPro" id="IPR039353">
    <property type="entry name" value="TF_Adf1"/>
</dbReference>
<organism evidence="4 5">
    <name type="scientific">Anopheles minimus</name>
    <dbReference type="NCBI Taxonomy" id="112268"/>
    <lineage>
        <taxon>Eukaryota</taxon>
        <taxon>Metazoa</taxon>
        <taxon>Ecdysozoa</taxon>
        <taxon>Arthropoda</taxon>
        <taxon>Hexapoda</taxon>
        <taxon>Insecta</taxon>
        <taxon>Pterygota</taxon>
        <taxon>Neoptera</taxon>
        <taxon>Endopterygota</taxon>
        <taxon>Diptera</taxon>
        <taxon>Nematocera</taxon>
        <taxon>Culicoidea</taxon>
        <taxon>Culicidae</taxon>
        <taxon>Anophelinae</taxon>
        <taxon>Anopheles</taxon>
    </lineage>
</organism>
<dbReference type="PROSITE" id="PS51031">
    <property type="entry name" value="BESS"/>
    <property type="match status" value="1"/>
</dbReference>
<evidence type="ECO:0000256" key="1">
    <source>
        <dbReference type="PROSITE-ProRule" id="PRU00371"/>
    </source>
</evidence>
<evidence type="ECO:0000259" key="2">
    <source>
        <dbReference type="PROSITE" id="PS51029"/>
    </source>
</evidence>
<evidence type="ECO:0000313" key="4">
    <source>
        <dbReference type="EnsemblMetazoa" id="AMIN008848-PA"/>
    </source>
</evidence>
<dbReference type="Proteomes" id="UP000075920">
    <property type="component" value="Unassembled WGS sequence"/>
</dbReference>